<dbReference type="PANTHER" id="PTHR47356">
    <property type="entry name" value="FAD-DEPENDENT MONOOXYGENASE ASQG-RELATED"/>
    <property type="match status" value="1"/>
</dbReference>
<gene>
    <name evidence="7" type="ORF">BGZ96_000379</name>
</gene>
<name>A0ABQ7JP83_9FUNG</name>
<dbReference type="InterPro" id="IPR050562">
    <property type="entry name" value="FAD_mOase_fung"/>
</dbReference>
<dbReference type="InterPro" id="IPR002938">
    <property type="entry name" value="FAD-bd"/>
</dbReference>
<dbReference type="Proteomes" id="UP001194696">
    <property type="component" value="Unassembled WGS sequence"/>
</dbReference>
<reference evidence="7 8" key="1">
    <citation type="journal article" date="2020" name="Fungal Divers.">
        <title>Resolving the Mortierellaceae phylogeny through synthesis of multi-gene phylogenetics and phylogenomics.</title>
        <authorList>
            <person name="Vandepol N."/>
            <person name="Liber J."/>
            <person name="Desiro A."/>
            <person name="Na H."/>
            <person name="Kennedy M."/>
            <person name="Barry K."/>
            <person name="Grigoriev I.V."/>
            <person name="Miller A.N."/>
            <person name="O'Donnell K."/>
            <person name="Stajich J.E."/>
            <person name="Bonito G."/>
        </authorList>
    </citation>
    <scope>NUCLEOTIDE SEQUENCE [LARGE SCALE GENOMIC DNA]</scope>
    <source>
        <strain evidence="7 8">AD045</strain>
    </source>
</reference>
<dbReference type="Gene3D" id="3.50.50.60">
    <property type="entry name" value="FAD/NAD(P)-binding domain"/>
    <property type="match status" value="1"/>
</dbReference>
<dbReference type="SUPFAM" id="SSF51905">
    <property type="entry name" value="FAD/NAD(P)-binding domain"/>
    <property type="match status" value="1"/>
</dbReference>
<protein>
    <recommendedName>
        <fullName evidence="6">FAD-binding domain-containing protein</fullName>
    </recommendedName>
</protein>
<keyword evidence="2" id="KW-0285">Flavoprotein</keyword>
<dbReference type="PRINTS" id="PR00420">
    <property type="entry name" value="RNGMNOXGNASE"/>
</dbReference>
<keyword evidence="5" id="KW-1133">Transmembrane helix</keyword>
<evidence type="ECO:0000313" key="8">
    <source>
        <dbReference type="Proteomes" id="UP001194696"/>
    </source>
</evidence>
<accession>A0ABQ7JP83</accession>
<keyword evidence="3" id="KW-0274">FAD</keyword>
<dbReference type="Pfam" id="PF01494">
    <property type="entry name" value="FAD_binding_3"/>
    <property type="match status" value="2"/>
</dbReference>
<evidence type="ECO:0000256" key="5">
    <source>
        <dbReference type="SAM" id="Phobius"/>
    </source>
</evidence>
<keyword evidence="5" id="KW-0472">Membrane</keyword>
<comment type="caution">
    <text evidence="7">The sequence shown here is derived from an EMBL/GenBank/DDBJ whole genome shotgun (WGS) entry which is preliminary data.</text>
</comment>
<evidence type="ECO:0000256" key="1">
    <source>
        <dbReference type="ARBA" id="ARBA00007992"/>
    </source>
</evidence>
<evidence type="ECO:0000256" key="3">
    <source>
        <dbReference type="ARBA" id="ARBA00022827"/>
    </source>
</evidence>
<evidence type="ECO:0000256" key="2">
    <source>
        <dbReference type="ARBA" id="ARBA00022630"/>
    </source>
</evidence>
<dbReference type="InterPro" id="IPR036188">
    <property type="entry name" value="FAD/NAD-bd_sf"/>
</dbReference>
<proteinExistence type="inferred from homology"/>
<feature type="transmembrane region" description="Helical" evidence="5">
    <location>
        <begin position="21"/>
        <end position="39"/>
    </location>
</feature>
<keyword evidence="4" id="KW-0560">Oxidoreductase</keyword>
<evidence type="ECO:0000313" key="7">
    <source>
        <dbReference type="EMBL" id="KAG0282525.1"/>
    </source>
</evidence>
<feature type="domain" description="FAD-binding" evidence="6">
    <location>
        <begin position="20"/>
        <end position="195"/>
    </location>
</feature>
<sequence length="471" mass="52382">MAVNHTRNSKDDRTVTNTQRTKVLIVGAGLAGLTLALLLQKANIFYEVFERAQEIKPLGSAIVLTAHTSPLIRQLGLEEEFISLSKVLTAIHVGKEDRQIDFDIAVGSKDAIERYGGDTRLITRPVLYDLLLRQLPQERVHFGKKILATKQGGNGVHIRCSDGTEYEGDILAGADGAHSAVRQNMYAELNEENKLPPADGVALPFINVCLVGQTRPLTVEEFPDLEQQECQFNRVVGENKPYAWGNFTTAQQTVAWSLVEFKATESSKDDESFRNSEWGPEATAVMCEQVRSFPIIASGDKMFTVGDLIDWTPKENISKVMLEEKVFQTWSSGRTVLLGDACHKFNPSGGAGATNAMHDAVILANYIDSLPDCPSADEIEKAFLAYRVDRIKWVEDVFEQSKLFRTMVDKGIKATIVRFILKYAPAAVMKARNERQASYKPQAAFLPLDEVDPLVKAIYQPSLHLKTRAHE</sequence>
<feature type="domain" description="FAD-binding" evidence="6">
    <location>
        <begin position="315"/>
        <end position="365"/>
    </location>
</feature>
<comment type="similarity">
    <text evidence="1">Belongs to the paxM FAD-dependent monooxygenase family.</text>
</comment>
<keyword evidence="8" id="KW-1185">Reference proteome</keyword>
<evidence type="ECO:0000259" key="6">
    <source>
        <dbReference type="Pfam" id="PF01494"/>
    </source>
</evidence>
<evidence type="ECO:0000256" key="4">
    <source>
        <dbReference type="ARBA" id="ARBA00023002"/>
    </source>
</evidence>
<keyword evidence="5" id="KW-0812">Transmembrane</keyword>
<organism evidence="7 8">
    <name type="scientific">Linnemannia gamsii</name>
    <dbReference type="NCBI Taxonomy" id="64522"/>
    <lineage>
        <taxon>Eukaryota</taxon>
        <taxon>Fungi</taxon>
        <taxon>Fungi incertae sedis</taxon>
        <taxon>Mucoromycota</taxon>
        <taxon>Mortierellomycotina</taxon>
        <taxon>Mortierellomycetes</taxon>
        <taxon>Mortierellales</taxon>
        <taxon>Mortierellaceae</taxon>
        <taxon>Linnemannia</taxon>
    </lineage>
</organism>
<dbReference type="PANTHER" id="PTHR47356:SF2">
    <property type="entry name" value="FAD-BINDING DOMAIN-CONTAINING PROTEIN-RELATED"/>
    <property type="match status" value="1"/>
</dbReference>
<dbReference type="EMBL" id="JAAAIM010001048">
    <property type="protein sequence ID" value="KAG0282525.1"/>
    <property type="molecule type" value="Genomic_DNA"/>
</dbReference>